<evidence type="ECO:0000313" key="2">
    <source>
        <dbReference type="EMBL" id="GIO27140.1"/>
    </source>
</evidence>
<evidence type="ECO:0000313" key="3">
    <source>
        <dbReference type="Proteomes" id="UP000676917"/>
    </source>
</evidence>
<gene>
    <name evidence="2" type="ORF">J43TS3_17510</name>
</gene>
<dbReference type="Pfam" id="PF13468">
    <property type="entry name" value="Glyoxalase_3"/>
    <property type="match status" value="1"/>
</dbReference>
<feature type="domain" description="Glyoxalase-like" evidence="1">
    <location>
        <begin position="4"/>
        <end position="178"/>
    </location>
</feature>
<keyword evidence="3" id="KW-1185">Reference proteome</keyword>
<reference evidence="2" key="1">
    <citation type="submission" date="2021-03" db="EMBL/GenBank/DDBJ databases">
        <title>Antimicrobial resistance genes in bacteria isolated from Japanese honey, and their potential for conferring macrolide and lincosamide resistance in the American foulbrood pathogen Paenibacillus larvae.</title>
        <authorList>
            <person name="Okamoto M."/>
            <person name="Kumagai M."/>
            <person name="Kanamori H."/>
            <person name="Takamatsu D."/>
        </authorList>
    </citation>
    <scope>NUCLEOTIDE SEQUENCE</scope>
    <source>
        <strain evidence="2">J43TS3</strain>
    </source>
</reference>
<dbReference type="Proteomes" id="UP000676917">
    <property type="component" value="Unassembled WGS sequence"/>
</dbReference>
<dbReference type="EMBL" id="BORP01000003">
    <property type="protein sequence ID" value="GIO27140.1"/>
    <property type="molecule type" value="Genomic_DNA"/>
</dbReference>
<name>A0A919XAJ7_9BACI</name>
<dbReference type="InterPro" id="IPR025870">
    <property type="entry name" value="Glyoxalase-like_dom"/>
</dbReference>
<comment type="caution">
    <text evidence="2">The sequence shown here is derived from an EMBL/GenBank/DDBJ whole genome shotgun (WGS) entry which is preliminary data.</text>
</comment>
<dbReference type="Gene3D" id="3.10.180.10">
    <property type="entry name" value="2,3-Dihydroxybiphenyl 1,2-Dioxygenase, domain 1"/>
    <property type="match status" value="1"/>
</dbReference>
<organism evidence="2 3">
    <name type="scientific">Ornithinibacillus bavariensis</name>
    <dbReference type="NCBI Taxonomy" id="545502"/>
    <lineage>
        <taxon>Bacteria</taxon>
        <taxon>Bacillati</taxon>
        <taxon>Bacillota</taxon>
        <taxon>Bacilli</taxon>
        <taxon>Bacillales</taxon>
        <taxon>Bacillaceae</taxon>
        <taxon>Ornithinibacillus</taxon>
    </lineage>
</organism>
<proteinExistence type="predicted"/>
<dbReference type="PANTHER" id="PTHR40265:SF1">
    <property type="entry name" value="GLYOXALASE-LIKE DOMAIN-CONTAINING PROTEIN"/>
    <property type="match status" value="1"/>
</dbReference>
<dbReference type="SUPFAM" id="SSF54593">
    <property type="entry name" value="Glyoxalase/Bleomycin resistance protein/Dihydroxybiphenyl dioxygenase"/>
    <property type="match status" value="1"/>
</dbReference>
<dbReference type="PANTHER" id="PTHR40265">
    <property type="entry name" value="BLL2707 PROTEIN"/>
    <property type="match status" value="1"/>
</dbReference>
<protein>
    <recommendedName>
        <fullName evidence="1">Glyoxalase-like domain-containing protein</fullName>
    </recommendedName>
</protein>
<sequence length="213" mass="24472">MLALDHIVIAGRNAEKDSVAYNKQFAIKAVKGGEHGNWGTYNYLAYFSNEAYIEWLGIRDYDKAKKSDNPLIQHLVYMVDKGRHGPFQFALRTNQMDDYIQHFNDNQIPFSGPFHGEREKPDGSLLSWRMLFPSYNVEETMLPFLIEWNGPAPTANSLANQQAIMNINYSGVDKATFSTIYQLKNRRSFTNQFTLQNTKIVFQESGPLSFQLI</sequence>
<dbReference type="AlphaFoldDB" id="A0A919XAJ7"/>
<dbReference type="RefSeq" id="WP_212920648.1">
    <property type="nucleotide sequence ID" value="NZ_BORP01000003.1"/>
</dbReference>
<evidence type="ECO:0000259" key="1">
    <source>
        <dbReference type="Pfam" id="PF13468"/>
    </source>
</evidence>
<accession>A0A919XAJ7</accession>
<dbReference type="InterPro" id="IPR029068">
    <property type="entry name" value="Glyas_Bleomycin-R_OHBP_Dase"/>
</dbReference>